<evidence type="ECO:0000256" key="1">
    <source>
        <dbReference type="SAM" id="MobiDB-lite"/>
    </source>
</evidence>
<feature type="domain" description="Calcineurin-like phosphoesterase" evidence="2">
    <location>
        <begin position="265"/>
        <end position="429"/>
    </location>
</feature>
<name>A0A4Z1KIK0_9HELO</name>
<comment type="caution">
    <text evidence="3">The sequence shown here is derived from an EMBL/GenBank/DDBJ whole genome shotgun (WGS) entry which is preliminary data.</text>
</comment>
<dbReference type="EMBL" id="PQXO01000400">
    <property type="protein sequence ID" value="TGO85388.1"/>
    <property type="molecule type" value="Genomic_DNA"/>
</dbReference>
<feature type="region of interest" description="Disordered" evidence="1">
    <location>
        <begin position="1"/>
        <end position="236"/>
    </location>
</feature>
<sequence>MGEEKRYQLSRGVKGRDEAGEENRERRGRDRHGDEGRCVDEGKAEVRTSSVNPESRRGVRRNSQSVKIGRDRPQSNVENGRNRGHRDGSSRSSAPVSDHDSRHSIRRVEGPPTTTVDNPLLPIKRRDHSSNRGASGSDRKSNTYPPHPSRHKNPDGKRGRDSNNHVSKDTLTKIKSDIVTVPLPNRSNQSQDQRPGRRDPSINREIEKLKLADSKGSKAATTDNREKRSNNEPALKIPASVPRSKVKIGILPKCYQPCKDEETRRVIVFGDVHGMPDAKNRLLEYIKYDPALDHQIFSGDMITKGRKSNPRKSATTEGLITIEASKDVVREARRDGASGVRGNHEDCVLNVKHERKGWQESTDRKLDNQFDIQVRKKLRTPDHRDTSDYDLYDALTTEERRWLEDLPEILVLGKCGGHNNMVVVHAGLNPFFELRDQQIIETMNIKSIDPVKGYTSSMHAGDKEIKALDKEDERRFSKMIPWFEVWEDKQKTMPLSERMTVMYGHESKKGLTKRKFSIGLDTGAQRIDKLNPDKYRTLTALLVYYDRCRIVQVKEIKKETGEWEWEPAELTKEESHF</sequence>
<dbReference type="Proteomes" id="UP000297280">
    <property type="component" value="Unassembled WGS sequence"/>
</dbReference>
<protein>
    <recommendedName>
        <fullName evidence="2">Calcineurin-like phosphoesterase domain-containing protein</fullName>
    </recommendedName>
</protein>
<dbReference type="GO" id="GO:0005737">
    <property type="term" value="C:cytoplasm"/>
    <property type="evidence" value="ECO:0007669"/>
    <property type="project" value="TreeGrafter"/>
</dbReference>
<dbReference type="InterPro" id="IPR029052">
    <property type="entry name" value="Metallo-depent_PP-like"/>
</dbReference>
<dbReference type="STRING" id="87229.A0A4Z1KIK0"/>
<gene>
    <name evidence="3" type="ORF">BPOR_0401g00050</name>
</gene>
<dbReference type="AlphaFoldDB" id="A0A4Z1KIK0"/>
<dbReference type="Pfam" id="PF00149">
    <property type="entry name" value="Metallophos"/>
    <property type="match status" value="1"/>
</dbReference>
<feature type="compositionally biased region" description="Basic and acidic residues" evidence="1">
    <location>
        <begin position="194"/>
        <end position="216"/>
    </location>
</feature>
<dbReference type="PANTHER" id="PTHR42850">
    <property type="entry name" value="METALLOPHOSPHOESTERASE"/>
    <property type="match status" value="1"/>
</dbReference>
<proteinExistence type="predicted"/>
<evidence type="ECO:0000313" key="3">
    <source>
        <dbReference type="EMBL" id="TGO85388.1"/>
    </source>
</evidence>
<dbReference type="GO" id="GO:0006798">
    <property type="term" value="P:polyphosphate catabolic process"/>
    <property type="evidence" value="ECO:0007669"/>
    <property type="project" value="TreeGrafter"/>
</dbReference>
<evidence type="ECO:0000313" key="4">
    <source>
        <dbReference type="Proteomes" id="UP000297280"/>
    </source>
</evidence>
<dbReference type="InterPro" id="IPR050126">
    <property type="entry name" value="Ap4A_hydrolase"/>
</dbReference>
<keyword evidence="4" id="KW-1185">Reference proteome</keyword>
<dbReference type="Gene3D" id="3.60.21.10">
    <property type="match status" value="1"/>
</dbReference>
<evidence type="ECO:0000259" key="2">
    <source>
        <dbReference type="Pfam" id="PF00149"/>
    </source>
</evidence>
<feature type="compositionally biased region" description="Basic and acidic residues" evidence="1">
    <location>
        <begin position="152"/>
        <end position="176"/>
    </location>
</feature>
<feature type="compositionally biased region" description="Basic and acidic residues" evidence="1">
    <location>
        <begin position="97"/>
        <end position="109"/>
    </location>
</feature>
<organism evidence="3 4">
    <name type="scientific">Botrytis porri</name>
    <dbReference type="NCBI Taxonomy" id="87229"/>
    <lineage>
        <taxon>Eukaryota</taxon>
        <taxon>Fungi</taxon>
        <taxon>Dikarya</taxon>
        <taxon>Ascomycota</taxon>
        <taxon>Pezizomycotina</taxon>
        <taxon>Leotiomycetes</taxon>
        <taxon>Helotiales</taxon>
        <taxon>Sclerotiniaceae</taxon>
        <taxon>Botrytis</taxon>
    </lineage>
</organism>
<dbReference type="SUPFAM" id="SSF56300">
    <property type="entry name" value="Metallo-dependent phosphatases"/>
    <property type="match status" value="1"/>
</dbReference>
<dbReference type="GO" id="GO:0000298">
    <property type="term" value="F:endopolyphosphatase activity"/>
    <property type="evidence" value="ECO:0007669"/>
    <property type="project" value="TreeGrafter"/>
</dbReference>
<accession>A0A4Z1KIK0</accession>
<dbReference type="InterPro" id="IPR004843">
    <property type="entry name" value="Calcineurin-like_PHP"/>
</dbReference>
<reference evidence="3 4" key="1">
    <citation type="submission" date="2017-12" db="EMBL/GenBank/DDBJ databases">
        <title>Comparative genomics of Botrytis spp.</title>
        <authorList>
            <person name="Valero-Jimenez C.A."/>
            <person name="Tapia P."/>
            <person name="Veloso J."/>
            <person name="Silva-Moreno E."/>
            <person name="Staats M."/>
            <person name="Valdes J.H."/>
            <person name="Van Kan J.A.L."/>
        </authorList>
    </citation>
    <scope>NUCLEOTIDE SEQUENCE [LARGE SCALE GENOMIC DNA]</scope>
    <source>
        <strain evidence="3 4">MUCL3349</strain>
    </source>
</reference>
<dbReference type="GO" id="GO:0016791">
    <property type="term" value="F:phosphatase activity"/>
    <property type="evidence" value="ECO:0007669"/>
    <property type="project" value="TreeGrafter"/>
</dbReference>
<dbReference type="PANTHER" id="PTHR42850:SF4">
    <property type="entry name" value="ZINC-DEPENDENT ENDOPOLYPHOSPHATASE"/>
    <property type="match status" value="1"/>
</dbReference>
<feature type="compositionally biased region" description="Basic and acidic residues" evidence="1">
    <location>
        <begin position="14"/>
        <end position="46"/>
    </location>
</feature>